<dbReference type="Pfam" id="PF01399">
    <property type="entry name" value="PCI"/>
    <property type="match status" value="1"/>
</dbReference>
<dbReference type="InterPro" id="IPR000717">
    <property type="entry name" value="PCI_dom"/>
</dbReference>
<accession>A0A9P8TC99</accession>
<dbReference type="EMBL" id="JAEUBG010005646">
    <property type="protein sequence ID" value="KAH3673459.1"/>
    <property type="molecule type" value="Genomic_DNA"/>
</dbReference>
<gene>
    <name evidence="4" type="ORF">WICPIJ_009770</name>
</gene>
<evidence type="ECO:0000259" key="3">
    <source>
        <dbReference type="PROSITE" id="PS50250"/>
    </source>
</evidence>
<evidence type="ECO:0000313" key="4">
    <source>
        <dbReference type="EMBL" id="KAH3673459.1"/>
    </source>
</evidence>
<proteinExistence type="inferred from homology"/>
<feature type="region of interest" description="Disordered" evidence="2">
    <location>
        <begin position="1"/>
        <end position="25"/>
    </location>
</feature>
<evidence type="ECO:0000256" key="2">
    <source>
        <dbReference type="SAM" id="MobiDB-lite"/>
    </source>
</evidence>
<feature type="domain" description="PCI" evidence="3">
    <location>
        <begin position="245"/>
        <end position="443"/>
    </location>
</feature>
<sequence>MSQFAAHSRNKIPVAGSDSASSGPGTSYESNISFVRQMLLLFRKEDGKGLSDIFQKSMVKELLNLSVAQITSELPPFPKEIKPILEAFITLNQTKMRTGDQKALFQCYYSLLQTWNKYAEGMENWVMQPLAAVADQLVKCAERADEIKSSQASKRSLNFDSSNTNNNNGIEEENCLTKTGRILDVSKRLCLTDRNEDGSVSKKVYIYYFAGLQLKIYSKLQNTALAKNLEKVLASKSKELPSIREIPKAHAVRYLYFSAVVKVGEGDYSTAYEKFQLAYQLSHQSLGKKLKEKILIYLIPLTFIMKRKIPKAQALEKYERVVTIYSGLIASLRTGNLAQFDRFFSSFENFFLKKNLYIAIESLRVSVLVRLIKSTYIINGSSPHLNLNLVTKAIELSTYGSSSGNITSLELTECYIANLIYEGHIRGFISHGNEILVLSKVEPFPKVLGK</sequence>
<dbReference type="Proteomes" id="UP000774326">
    <property type="component" value="Unassembled WGS sequence"/>
</dbReference>
<organism evidence="4 5">
    <name type="scientific">Wickerhamomyces pijperi</name>
    <name type="common">Yeast</name>
    <name type="synonym">Pichia pijperi</name>
    <dbReference type="NCBI Taxonomy" id="599730"/>
    <lineage>
        <taxon>Eukaryota</taxon>
        <taxon>Fungi</taxon>
        <taxon>Dikarya</taxon>
        <taxon>Ascomycota</taxon>
        <taxon>Saccharomycotina</taxon>
        <taxon>Saccharomycetes</taxon>
        <taxon>Phaffomycetales</taxon>
        <taxon>Wickerhamomycetaceae</taxon>
        <taxon>Wickerhamomyces</taxon>
    </lineage>
</organism>
<dbReference type="GO" id="GO:0003723">
    <property type="term" value="F:RNA binding"/>
    <property type="evidence" value="ECO:0007669"/>
    <property type="project" value="InterPro"/>
</dbReference>
<keyword evidence="5" id="KW-1185">Reference proteome</keyword>
<dbReference type="GO" id="GO:0003690">
    <property type="term" value="F:double-stranded DNA binding"/>
    <property type="evidence" value="ECO:0007669"/>
    <property type="project" value="InterPro"/>
</dbReference>
<dbReference type="InterPro" id="IPR045114">
    <property type="entry name" value="Csn12-like"/>
</dbReference>
<dbReference type="SMART" id="SM00753">
    <property type="entry name" value="PAM"/>
    <property type="match status" value="1"/>
</dbReference>
<evidence type="ECO:0000256" key="1">
    <source>
        <dbReference type="ARBA" id="ARBA00025771"/>
    </source>
</evidence>
<reference evidence="4" key="2">
    <citation type="submission" date="2021-01" db="EMBL/GenBank/DDBJ databases">
        <authorList>
            <person name="Schikora-Tamarit M.A."/>
        </authorList>
    </citation>
    <scope>NUCLEOTIDE SEQUENCE</scope>
    <source>
        <strain evidence="4">CBS2887</strain>
    </source>
</reference>
<dbReference type="PANTHER" id="PTHR12732:SF0">
    <property type="entry name" value="PCI DOMAIN-CONTAINING PROTEIN 2"/>
    <property type="match status" value="1"/>
</dbReference>
<dbReference type="PROSITE" id="PS50250">
    <property type="entry name" value="PCI"/>
    <property type="match status" value="1"/>
</dbReference>
<evidence type="ECO:0000313" key="5">
    <source>
        <dbReference type="Proteomes" id="UP000774326"/>
    </source>
</evidence>
<comment type="similarity">
    <text evidence="1">Belongs to the CSN12 family.</text>
</comment>
<dbReference type="PANTHER" id="PTHR12732">
    <property type="entry name" value="UNCHARACTERIZED PROTEASOME COMPONENT REGION PCI-CONTAINING"/>
    <property type="match status" value="1"/>
</dbReference>
<dbReference type="OrthoDB" id="10252687at2759"/>
<name>A0A9P8TC99_WICPI</name>
<dbReference type="InterPro" id="IPR036388">
    <property type="entry name" value="WH-like_DNA-bd_sf"/>
</dbReference>
<dbReference type="AlphaFoldDB" id="A0A9P8TC99"/>
<reference evidence="4" key="1">
    <citation type="journal article" date="2021" name="Open Biol.">
        <title>Shared evolutionary footprints suggest mitochondrial oxidative damage underlies multiple complex I losses in fungi.</title>
        <authorList>
            <person name="Schikora-Tamarit M.A."/>
            <person name="Marcet-Houben M."/>
            <person name="Nosek J."/>
            <person name="Gabaldon T."/>
        </authorList>
    </citation>
    <scope>NUCLEOTIDE SEQUENCE</scope>
    <source>
        <strain evidence="4">CBS2887</strain>
    </source>
</reference>
<comment type="caution">
    <text evidence="4">The sequence shown here is derived from an EMBL/GenBank/DDBJ whole genome shotgun (WGS) entry which is preliminary data.</text>
</comment>
<protein>
    <recommendedName>
        <fullName evidence="3">PCI domain-containing protein</fullName>
    </recommendedName>
</protein>
<dbReference type="Gene3D" id="1.10.10.10">
    <property type="entry name" value="Winged helix-like DNA-binding domain superfamily/Winged helix DNA-binding domain"/>
    <property type="match status" value="1"/>
</dbReference>